<dbReference type="Proteomes" id="UP001177260">
    <property type="component" value="Unassembled WGS sequence"/>
</dbReference>
<protein>
    <submittedName>
        <fullName evidence="1">Uncharacterized protein</fullName>
    </submittedName>
</protein>
<reference evidence="1 2" key="1">
    <citation type="journal article" date="2023" name="ACS Omega">
        <title>Identification of the Neoaspergillic Acid Biosynthesis Gene Cluster by Establishing an In Vitro CRISPR-Ribonucleoprotein Genetic System in Aspergillus melleus.</title>
        <authorList>
            <person name="Yuan B."/>
            <person name="Grau M.F."/>
            <person name="Murata R.M."/>
            <person name="Torok T."/>
            <person name="Venkateswaran K."/>
            <person name="Stajich J.E."/>
            <person name="Wang C.C.C."/>
        </authorList>
    </citation>
    <scope>NUCLEOTIDE SEQUENCE [LARGE SCALE GENOMIC DNA]</scope>
    <source>
        <strain evidence="1 2">IMV 1140</strain>
    </source>
</reference>
<gene>
    <name evidence="1" type="ORF">N8T08_005727</name>
</gene>
<dbReference type="EMBL" id="JAOPJF010000033">
    <property type="protein sequence ID" value="KAK1144065.1"/>
    <property type="molecule type" value="Genomic_DNA"/>
</dbReference>
<proteinExistence type="predicted"/>
<evidence type="ECO:0000313" key="2">
    <source>
        <dbReference type="Proteomes" id="UP001177260"/>
    </source>
</evidence>
<sequence length="341" mass="38513">MLGLPNELVIHVICCLIPPNPPVAFPSGHIVTRTLISLTLASRLTRAVAIRLLFKHCLYLDSEKRLHGLIEAEKSWLRHDSIDGHGALPQSESLFLRPFPVDSLEEPQIVREVDQVSLALSNTLRRLVIDMPLRCLYPEEDLLGLRRILRHAFSRLTALEEFCSVRDELFCDTLVTWSEPDAVSEPEVWSGWPRLRCLALYNACVDDAFLRALQRCPSLTHLALTRSDGLTEPLSLSSSQGLSLPSLERVIVINTGQGHRGRWERREPGWETSIWARLLPCHTSPSALNPHSRPRLVYAFVSVPPNREGEDIELCQEWVSAHAVDGTLWDFPGTPWQVEDP</sequence>
<accession>A0ACC3B2I8</accession>
<organism evidence="1 2">
    <name type="scientific">Aspergillus melleus</name>
    <dbReference type="NCBI Taxonomy" id="138277"/>
    <lineage>
        <taxon>Eukaryota</taxon>
        <taxon>Fungi</taxon>
        <taxon>Dikarya</taxon>
        <taxon>Ascomycota</taxon>
        <taxon>Pezizomycotina</taxon>
        <taxon>Eurotiomycetes</taxon>
        <taxon>Eurotiomycetidae</taxon>
        <taxon>Eurotiales</taxon>
        <taxon>Aspergillaceae</taxon>
        <taxon>Aspergillus</taxon>
        <taxon>Aspergillus subgen. Circumdati</taxon>
    </lineage>
</organism>
<name>A0ACC3B2I8_9EURO</name>
<evidence type="ECO:0000313" key="1">
    <source>
        <dbReference type="EMBL" id="KAK1144065.1"/>
    </source>
</evidence>
<keyword evidence="2" id="KW-1185">Reference proteome</keyword>
<comment type="caution">
    <text evidence="1">The sequence shown here is derived from an EMBL/GenBank/DDBJ whole genome shotgun (WGS) entry which is preliminary data.</text>
</comment>